<evidence type="ECO:0000313" key="1">
    <source>
        <dbReference type="EMBL" id="VAW19088.1"/>
    </source>
</evidence>
<proteinExistence type="predicted"/>
<protein>
    <submittedName>
        <fullName evidence="1">Uncharacterized protein</fullName>
    </submittedName>
</protein>
<dbReference type="AlphaFoldDB" id="A0A3B0TMA9"/>
<name>A0A3B0TMA9_9ZZZZ</name>
<dbReference type="EMBL" id="UOEQ01000196">
    <property type="protein sequence ID" value="VAW19088.1"/>
    <property type="molecule type" value="Genomic_DNA"/>
</dbReference>
<accession>A0A3B0TMA9</accession>
<reference evidence="1" key="1">
    <citation type="submission" date="2018-06" db="EMBL/GenBank/DDBJ databases">
        <authorList>
            <person name="Zhirakovskaya E."/>
        </authorList>
    </citation>
    <scope>NUCLEOTIDE SEQUENCE</scope>
</reference>
<organism evidence="1">
    <name type="scientific">hydrothermal vent metagenome</name>
    <dbReference type="NCBI Taxonomy" id="652676"/>
    <lineage>
        <taxon>unclassified sequences</taxon>
        <taxon>metagenomes</taxon>
        <taxon>ecological metagenomes</taxon>
    </lineage>
</organism>
<gene>
    <name evidence="1" type="ORF">MNBD_ALPHA11-1062</name>
</gene>
<sequence>MIREHCACAKSFEFFWLGGFYTKNTPKCKGALNAKEIKLVSKGKIAT</sequence>